<dbReference type="KEGG" id="cdc:CD196_0356"/>
<comment type="similarity">
    <text evidence="6">Belongs to the ABC-4 integral membrane protein family.</text>
</comment>
<name>A0A0H3MZT8_CLODC</name>
<gene>
    <name evidence="9" type="ordered locus">CD196_0356</name>
</gene>
<dbReference type="RefSeq" id="WP_009888195.1">
    <property type="nucleotide sequence ID" value="NC_013315.1"/>
</dbReference>
<evidence type="ECO:0000256" key="3">
    <source>
        <dbReference type="ARBA" id="ARBA00022692"/>
    </source>
</evidence>
<dbReference type="GO" id="GO:0022857">
    <property type="term" value="F:transmembrane transporter activity"/>
    <property type="evidence" value="ECO:0007669"/>
    <property type="project" value="TreeGrafter"/>
</dbReference>
<protein>
    <submittedName>
        <fullName evidence="9">ABC transporter, permease protein</fullName>
    </submittedName>
</protein>
<sequence length="861" mass="97658">MKDNLKIALRYIISYKARSLAIALSIILATSLIVGIGTLSRSAQQAEVDKLKRETGSDHVYFKDINKNQLEYIKSRKDIKNLGITSHYGYTDPNERLAINLEYANKNYLTNQSKLIKGHLPKASNEVVVEKWILNSLGLKPEINQNITFKLYQKEKPETFKVVGILEDRPIEKNKGTCEIFLNLNESKLDKFSYAYIEFNNGIDINTSIDNIVKNTMLDENSVGKNKMLIESTRENGTLDNSSKYTAITMSLFSGIVIYSIYVISIYQRIQEYGILRAIGSTNFKIFKFMFYELFILALIAIPIGICTGIGGAQIFNRTAGNIQFEGNVTVTPFVIPDKIILLSIGSIILTILIISFFTYLKIRRISPIDSIRKTFGTDKNINKVNSLISKLTLNISVTKSISAKNIFRNKKGFIIIILSMSLGGIMIIKENYKYSFSDIQNKNGQEETYMNADFILTNFFLKLNQSNKADSFKDIKGLNDNQIDKIKNINGIDKVKTASILDTRIEVDKLNGLDYYNIINSTPYYKDFPLFIKNKNTGKYTMKQKLRGYNDEMINSLEKYLVSGSINLERMKKENLAILYVPQVSKTNKYKLSYTPGTETPAVDIKVGDTIKVKYPKGEIDQDLYIKLKDNYEYLEYEFKVGAIVSYPFADNYLYSGDQGIDVITSNDYLKKLTGVDKYNVVYVDINKNANVKKINTLLGEIGSESPGTTTANMLMEKENFDKMTARALTYAYGIVAVMFIISVFNIINNISYNLTSRTSEFGMLRAIGISERGFKNMILYEGILYGILSSVITIVVGLIIQFRMYYTYNFVSYGLGFSIDYKIYILVVLANIIVGILATYIPLRKINKISIVEAINITE</sequence>
<evidence type="ECO:0000256" key="4">
    <source>
        <dbReference type="ARBA" id="ARBA00022989"/>
    </source>
</evidence>
<dbReference type="Proteomes" id="UP000002068">
    <property type="component" value="Chromosome"/>
</dbReference>
<organism evidence="9 10">
    <name type="scientific">Clostridioides difficile (strain CD196)</name>
    <name type="common">Peptoclostridium difficile</name>
    <dbReference type="NCBI Taxonomy" id="645462"/>
    <lineage>
        <taxon>Bacteria</taxon>
        <taxon>Bacillati</taxon>
        <taxon>Bacillota</taxon>
        <taxon>Clostridia</taxon>
        <taxon>Peptostreptococcales</taxon>
        <taxon>Peptostreptococcaceae</taxon>
        <taxon>Clostridioides</taxon>
    </lineage>
</organism>
<dbReference type="GO" id="GO:0005886">
    <property type="term" value="C:plasma membrane"/>
    <property type="evidence" value="ECO:0007669"/>
    <property type="project" value="UniProtKB-SubCell"/>
</dbReference>
<evidence type="ECO:0000313" key="9">
    <source>
        <dbReference type="EMBL" id="CBA60702.1"/>
    </source>
</evidence>
<dbReference type="AlphaFoldDB" id="A0A0H3MZT8"/>
<evidence type="ECO:0000259" key="8">
    <source>
        <dbReference type="Pfam" id="PF02687"/>
    </source>
</evidence>
<feature type="transmembrane region" description="Helical" evidence="7">
    <location>
        <begin position="825"/>
        <end position="845"/>
    </location>
</feature>
<keyword evidence="3 7" id="KW-0812">Transmembrane</keyword>
<feature type="domain" description="ABC3 transporter permease C-terminal" evidence="8">
    <location>
        <begin position="736"/>
        <end position="853"/>
    </location>
</feature>
<feature type="transmembrane region" description="Helical" evidence="7">
    <location>
        <begin position="729"/>
        <end position="749"/>
    </location>
</feature>
<accession>A0A0H3MZT8</accession>
<dbReference type="PANTHER" id="PTHR30572:SF4">
    <property type="entry name" value="ABC TRANSPORTER PERMEASE YTRF"/>
    <property type="match status" value="1"/>
</dbReference>
<dbReference type="PANTHER" id="PTHR30572">
    <property type="entry name" value="MEMBRANE COMPONENT OF TRANSPORTER-RELATED"/>
    <property type="match status" value="1"/>
</dbReference>
<evidence type="ECO:0000256" key="2">
    <source>
        <dbReference type="ARBA" id="ARBA00022475"/>
    </source>
</evidence>
<feature type="transmembrane region" description="Helical" evidence="7">
    <location>
        <begin position="784"/>
        <end position="805"/>
    </location>
</feature>
<keyword evidence="4 7" id="KW-1133">Transmembrane helix</keyword>
<evidence type="ECO:0000256" key="6">
    <source>
        <dbReference type="ARBA" id="ARBA00038076"/>
    </source>
</evidence>
<dbReference type="Pfam" id="PF02687">
    <property type="entry name" value="FtsX"/>
    <property type="match status" value="2"/>
</dbReference>
<reference evidence="9 10" key="1">
    <citation type="journal article" date="2009" name="Genome Biol.">
        <title>Comparative genome and phenotypic analysis of Clostridium difficile 027 strains provides insight into the evolution of a hypervirulent bacterium.</title>
        <authorList>
            <person name="Stabler R.A."/>
            <person name="He M."/>
            <person name="Dawson L."/>
            <person name="Martin M."/>
            <person name="Valiente E."/>
            <person name="Corton C."/>
            <person name="Lawley T.D."/>
            <person name="Sebaihia M."/>
            <person name="Quail M.A."/>
            <person name="Rose G."/>
            <person name="Gerding D.N."/>
            <person name="Gibert M."/>
            <person name="Popoff M.R."/>
            <person name="Parkhill J."/>
            <person name="Dougan G."/>
            <person name="Wren B.W."/>
        </authorList>
    </citation>
    <scope>NUCLEOTIDE SEQUENCE [LARGE SCALE GENOMIC DNA]</scope>
    <source>
        <strain evidence="9 10">CD196</strain>
    </source>
</reference>
<feature type="transmembrane region" description="Helical" evidence="7">
    <location>
        <begin position="289"/>
        <end position="316"/>
    </location>
</feature>
<feature type="transmembrane region" description="Helical" evidence="7">
    <location>
        <begin position="413"/>
        <end position="429"/>
    </location>
</feature>
<dbReference type="InterPro" id="IPR003838">
    <property type="entry name" value="ABC3_permease_C"/>
</dbReference>
<evidence type="ECO:0000313" key="10">
    <source>
        <dbReference type="Proteomes" id="UP000002068"/>
    </source>
</evidence>
<feature type="transmembrane region" description="Helical" evidence="7">
    <location>
        <begin position="20"/>
        <end position="39"/>
    </location>
</feature>
<dbReference type="InterPro" id="IPR050250">
    <property type="entry name" value="Macrolide_Exporter_MacB"/>
</dbReference>
<evidence type="ECO:0000256" key="5">
    <source>
        <dbReference type="ARBA" id="ARBA00023136"/>
    </source>
</evidence>
<keyword evidence="5 7" id="KW-0472">Membrane</keyword>
<dbReference type="HOGENOM" id="CLU_010964_3_0_9"/>
<keyword evidence="2" id="KW-1003">Cell membrane</keyword>
<dbReference type="EMBL" id="FN538970">
    <property type="protein sequence ID" value="CBA60702.1"/>
    <property type="molecule type" value="Genomic_DNA"/>
</dbReference>
<comment type="subcellular location">
    <subcellularLocation>
        <location evidence="1">Cell membrane</location>
        <topology evidence="1">Multi-pass membrane protein</topology>
    </subcellularLocation>
</comment>
<feature type="domain" description="ABC3 transporter permease C-terminal" evidence="8">
    <location>
        <begin position="248"/>
        <end position="368"/>
    </location>
</feature>
<feature type="transmembrane region" description="Helical" evidence="7">
    <location>
        <begin position="340"/>
        <end position="361"/>
    </location>
</feature>
<proteinExistence type="inferred from homology"/>
<evidence type="ECO:0000256" key="1">
    <source>
        <dbReference type="ARBA" id="ARBA00004651"/>
    </source>
</evidence>
<feature type="transmembrane region" description="Helical" evidence="7">
    <location>
        <begin position="245"/>
        <end position="268"/>
    </location>
</feature>
<evidence type="ECO:0000256" key="7">
    <source>
        <dbReference type="SAM" id="Phobius"/>
    </source>
</evidence>